<sequence>MEARGRRKKVGSWARGWPLNQKSDTLTAKFPTF</sequence>
<accession>A0A834X447</accession>
<dbReference type="EMBL" id="JAAIUW010000003">
    <property type="protein sequence ID" value="KAF7837325.1"/>
    <property type="molecule type" value="Genomic_DNA"/>
</dbReference>
<evidence type="ECO:0000313" key="2">
    <source>
        <dbReference type="Proteomes" id="UP000634136"/>
    </source>
</evidence>
<gene>
    <name evidence="1" type="ORF">G2W53_005807</name>
</gene>
<reference evidence="1" key="1">
    <citation type="submission" date="2020-09" db="EMBL/GenBank/DDBJ databases">
        <title>Genome-Enabled Discovery of Anthraquinone Biosynthesis in Senna tora.</title>
        <authorList>
            <person name="Kang S.-H."/>
            <person name="Pandey R.P."/>
            <person name="Lee C.-M."/>
            <person name="Sim J.-S."/>
            <person name="Jeong J.-T."/>
            <person name="Choi B.-S."/>
            <person name="Jung M."/>
            <person name="Ginzburg D."/>
            <person name="Zhao K."/>
            <person name="Won S.Y."/>
            <person name="Oh T.-J."/>
            <person name="Yu Y."/>
            <person name="Kim N.-H."/>
            <person name="Lee O.R."/>
            <person name="Lee T.-H."/>
            <person name="Bashyal P."/>
            <person name="Kim T.-S."/>
            <person name="Lee W.-H."/>
            <person name="Kawkins C."/>
            <person name="Kim C.-K."/>
            <person name="Kim J.S."/>
            <person name="Ahn B.O."/>
            <person name="Rhee S.Y."/>
            <person name="Sohng J.K."/>
        </authorList>
    </citation>
    <scope>NUCLEOTIDE SEQUENCE</scope>
    <source>
        <tissue evidence="1">Leaf</tissue>
    </source>
</reference>
<dbReference type="Proteomes" id="UP000634136">
    <property type="component" value="Unassembled WGS sequence"/>
</dbReference>
<protein>
    <submittedName>
        <fullName evidence="1">Uncharacterized protein</fullName>
    </submittedName>
</protein>
<organism evidence="1 2">
    <name type="scientific">Senna tora</name>
    <dbReference type="NCBI Taxonomy" id="362788"/>
    <lineage>
        <taxon>Eukaryota</taxon>
        <taxon>Viridiplantae</taxon>
        <taxon>Streptophyta</taxon>
        <taxon>Embryophyta</taxon>
        <taxon>Tracheophyta</taxon>
        <taxon>Spermatophyta</taxon>
        <taxon>Magnoliopsida</taxon>
        <taxon>eudicotyledons</taxon>
        <taxon>Gunneridae</taxon>
        <taxon>Pentapetalae</taxon>
        <taxon>rosids</taxon>
        <taxon>fabids</taxon>
        <taxon>Fabales</taxon>
        <taxon>Fabaceae</taxon>
        <taxon>Caesalpinioideae</taxon>
        <taxon>Cassia clade</taxon>
        <taxon>Senna</taxon>
    </lineage>
</organism>
<proteinExistence type="predicted"/>
<name>A0A834X447_9FABA</name>
<comment type="caution">
    <text evidence="1">The sequence shown here is derived from an EMBL/GenBank/DDBJ whole genome shotgun (WGS) entry which is preliminary data.</text>
</comment>
<evidence type="ECO:0000313" key="1">
    <source>
        <dbReference type="EMBL" id="KAF7837325.1"/>
    </source>
</evidence>
<dbReference type="AlphaFoldDB" id="A0A834X447"/>
<keyword evidence="2" id="KW-1185">Reference proteome</keyword>